<evidence type="ECO:0000259" key="6">
    <source>
        <dbReference type="Pfam" id="PF23024"/>
    </source>
</evidence>
<dbReference type="PANTHER" id="PTHR22754">
    <property type="entry name" value="DISCO-INTERACTING PROTEIN 2 DIP2 -RELATED"/>
    <property type="match status" value="1"/>
</dbReference>
<dbReference type="GO" id="GO:0071766">
    <property type="term" value="P:Actinobacterium-type cell wall biogenesis"/>
    <property type="evidence" value="ECO:0007669"/>
    <property type="project" value="UniProtKB-ARBA"/>
</dbReference>
<dbReference type="Gene3D" id="3.30.300.30">
    <property type="match status" value="1"/>
</dbReference>
<evidence type="ECO:0000256" key="4">
    <source>
        <dbReference type="ARBA" id="ARBA00023098"/>
    </source>
</evidence>
<dbReference type="InterPro" id="IPR040097">
    <property type="entry name" value="FAAL/FAAC"/>
</dbReference>
<dbReference type="RefSeq" id="WP_083172964.1">
    <property type="nucleotide sequence ID" value="NZ_AP022619.1"/>
</dbReference>
<dbReference type="GO" id="GO:0006633">
    <property type="term" value="P:fatty acid biosynthetic process"/>
    <property type="evidence" value="ECO:0007669"/>
    <property type="project" value="TreeGrafter"/>
</dbReference>
<protein>
    <submittedName>
        <fullName evidence="7">Acyl-CoA synthetase</fullName>
    </submittedName>
</protein>
<dbReference type="FunFam" id="3.40.50.12780:FF:000013">
    <property type="entry name" value="Long-chain-fatty-acid--AMP ligase FadD32"/>
    <property type="match status" value="1"/>
</dbReference>
<dbReference type="Pfam" id="PF00501">
    <property type="entry name" value="AMP-binding"/>
    <property type="match status" value="1"/>
</dbReference>
<dbReference type="EMBL" id="MVIE01000020">
    <property type="protein sequence ID" value="ORB39130.1"/>
    <property type="molecule type" value="Genomic_DNA"/>
</dbReference>
<evidence type="ECO:0000313" key="8">
    <source>
        <dbReference type="Proteomes" id="UP000192513"/>
    </source>
</evidence>
<dbReference type="STRING" id="590652.BST39_16205"/>
<dbReference type="InterPro" id="IPR054928">
    <property type="entry name" value="FAAL_FadD21"/>
</dbReference>
<proteinExistence type="inferred from homology"/>
<comment type="similarity">
    <text evidence="1">Belongs to the ATP-dependent AMP-binding enzyme family.</text>
</comment>
<dbReference type="Pfam" id="PF23024">
    <property type="entry name" value="AMP-dom_DIP2-like"/>
    <property type="match status" value="1"/>
</dbReference>
<evidence type="ECO:0000313" key="7">
    <source>
        <dbReference type="EMBL" id="ORB39130.1"/>
    </source>
</evidence>
<keyword evidence="4" id="KW-0443">Lipid metabolism</keyword>
<evidence type="ECO:0000259" key="5">
    <source>
        <dbReference type="Pfam" id="PF00501"/>
    </source>
</evidence>
<keyword evidence="3" id="KW-0276">Fatty acid metabolism</keyword>
<dbReference type="GO" id="GO:0070566">
    <property type="term" value="F:adenylyltransferase activity"/>
    <property type="evidence" value="ECO:0007669"/>
    <property type="project" value="TreeGrafter"/>
</dbReference>
<dbReference type="OrthoDB" id="3671040at2"/>
<feature type="domain" description="AMP-dependent synthetase/ligase" evidence="5">
    <location>
        <begin position="11"/>
        <end position="415"/>
    </location>
</feature>
<keyword evidence="2" id="KW-0436">Ligase</keyword>
<evidence type="ECO:0000256" key="1">
    <source>
        <dbReference type="ARBA" id="ARBA00006432"/>
    </source>
</evidence>
<dbReference type="InterPro" id="IPR042099">
    <property type="entry name" value="ANL_N_sf"/>
</dbReference>
<gene>
    <name evidence="7" type="ORF">BST39_16205</name>
</gene>
<dbReference type="AlphaFoldDB" id="A0A1X0I8H9"/>
<dbReference type="NCBIfam" id="NF038337">
    <property type="entry name" value="FAAL_FadD21"/>
    <property type="match status" value="1"/>
</dbReference>
<dbReference type="PANTHER" id="PTHR22754:SF32">
    <property type="entry name" value="DISCO-INTERACTING PROTEIN 2"/>
    <property type="match status" value="1"/>
</dbReference>
<dbReference type="Gene3D" id="3.40.50.12780">
    <property type="entry name" value="N-terminal domain of ligase-like"/>
    <property type="match status" value="1"/>
</dbReference>
<accession>A0A1X0I8H9</accession>
<evidence type="ECO:0000256" key="3">
    <source>
        <dbReference type="ARBA" id="ARBA00022832"/>
    </source>
</evidence>
<dbReference type="CDD" id="cd05931">
    <property type="entry name" value="FAAL"/>
    <property type="match status" value="1"/>
</dbReference>
<name>A0A1X0I8H9_9MYCO</name>
<sequence length="579" mass="62341">MPHASVVALLRERAGLQPDDVAFRYTDYDQDWAGVTEALTWAQLYRRTLNVAHEVRRHGAVGDRAVILAPQGLAYIVAFLGAMQAGLIAVPLSVPAAGSHDERVSAVLADTTPTVVLTTSAAAGTITEHLTQPGSPTLPAVVAVDALDWDDTSAPSARVGGAPATAYLQYTSGSTRLPAGVMISHRNLQVNFQQLMADYFAEANGVPPRDTAVVSWLPFYHDMGFVLGVIAPILGGYRGDLTSPVAFLQRPARWIHAMANGGPVMSAAPNFAFELAARKTSDADLEGIDLGDVLGIVSGAERIHPATLDRFCKRFAPYNFRDHMMRPSYGLAEATVYVASRTKGGAPEVVHFEPERLSEGTAHRCSTQAGSPLLSYGMPRSPTVRIVDPDTGRECPPGTVGEIWVHGENVADGYWRKPEETERTFGGVVADPSPGTPEAPWLRTGDLGFVSDGEMFIVGRMKDLLIVYGRNHYPEDIESTVHEITGGRVAAISVAVDESEKLVTIIEWKKRGDSDEEASRRLDTVKNDVTAAISSSHGLNVADLVLVPPGSIPTTTSGKIRRAACVEQYRRQLFTRLDA</sequence>
<dbReference type="GO" id="GO:0005886">
    <property type="term" value="C:plasma membrane"/>
    <property type="evidence" value="ECO:0007669"/>
    <property type="project" value="TreeGrafter"/>
</dbReference>
<dbReference type="FunFam" id="3.30.300.30:FF:000016">
    <property type="entry name" value="Fatty-acid-CoA ligase FadD26"/>
    <property type="match status" value="1"/>
</dbReference>
<dbReference type="InterPro" id="IPR025110">
    <property type="entry name" value="AMP-bd_C"/>
</dbReference>
<dbReference type="InterPro" id="IPR045851">
    <property type="entry name" value="AMP-bd_C_sf"/>
</dbReference>
<dbReference type="InterPro" id="IPR000873">
    <property type="entry name" value="AMP-dep_synth/lig_dom"/>
</dbReference>
<dbReference type="SUPFAM" id="SSF56801">
    <property type="entry name" value="Acetyl-CoA synthetase-like"/>
    <property type="match status" value="1"/>
</dbReference>
<dbReference type="NCBIfam" id="NF004509">
    <property type="entry name" value="PRK05850.1"/>
    <property type="match status" value="1"/>
</dbReference>
<evidence type="ECO:0000256" key="2">
    <source>
        <dbReference type="ARBA" id="ARBA00022598"/>
    </source>
</evidence>
<dbReference type="Proteomes" id="UP000192513">
    <property type="component" value="Unassembled WGS sequence"/>
</dbReference>
<comment type="caution">
    <text evidence="7">The sequence shown here is derived from an EMBL/GenBank/DDBJ whole genome shotgun (WGS) entry which is preliminary data.</text>
</comment>
<organism evidence="7 8">
    <name type="scientific">Mycobacterium paraseoulense</name>
    <dbReference type="NCBI Taxonomy" id="590652"/>
    <lineage>
        <taxon>Bacteria</taxon>
        <taxon>Bacillati</taxon>
        <taxon>Actinomycetota</taxon>
        <taxon>Actinomycetes</taxon>
        <taxon>Mycobacteriales</taxon>
        <taxon>Mycobacteriaceae</taxon>
        <taxon>Mycobacterium</taxon>
    </lineage>
</organism>
<reference evidence="7 8" key="1">
    <citation type="submission" date="2017-02" db="EMBL/GenBank/DDBJ databases">
        <title>The new phylogeny of genus Mycobacterium.</title>
        <authorList>
            <person name="Tortoli E."/>
            <person name="Trovato A."/>
            <person name="Cirillo D.M."/>
        </authorList>
    </citation>
    <scope>NUCLEOTIDE SEQUENCE [LARGE SCALE GENOMIC DNA]</scope>
    <source>
        <strain evidence="7 8">DSM 45000</strain>
    </source>
</reference>
<dbReference type="GO" id="GO:0016874">
    <property type="term" value="F:ligase activity"/>
    <property type="evidence" value="ECO:0007669"/>
    <property type="project" value="UniProtKB-KW"/>
</dbReference>
<feature type="domain" description="AMP-binding enzyme C-terminal" evidence="6">
    <location>
        <begin position="463"/>
        <end position="572"/>
    </location>
</feature>
<keyword evidence="8" id="KW-1185">Reference proteome</keyword>